<protein>
    <submittedName>
        <fullName evidence="1">Uncharacterized protein</fullName>
    </submittedName>
</protein>
<comment type="caution">
    <text evidence="1">The sequence shown here is derived from an EMBL/GenBank/DDBJ whole genome shotgun (WGS) entry which is preliminary data.</text>
</comment>
<dbReference type="Proteomes" id="UP000683925">
    <property type="component" value="Unassembled WGS sequence"/>
</dbReference>
<gene>
    <name evidence="1" type="ORF">POCTA_138.1.T0090427</name>
</gene>
<proteinExistence type="predicted"/>
<sequence>MGNQCSAKENSSSDAPISRTTLSRISVQDKLLKDNNAFINSCTETYFKKFHKKIVENDIQELSKNMNQKKLFVKIKGKYPDDGEQQIIYKKISDDMQQKGKHLYNQLILHYSQFLNELFEFQEEFPLKSMTSYNYGDVKTSTQLVRNVSFKRSQSENCRVQQPSLPDQNMTQQSINNQNIARQFFENKQLAYLFLEQLSCIFKLCSTIIEYTYGSFISSVFGSDIDAFTDRQLFVYKIYQKDIFKSIPYMSSLLSNALPIVYHNRSALISNDCASPPILDQSLMPLVTENIQSEHFFGLLDSTEQNIGQQSIFNEQSWNTQPYSQTFALINNIINCKMPWLKFKLIGKLDNLIVEIFLSSRSNNQISHFRDIIQPEDSKIEVLKYILQKYMSSSKSQNLLLCYYYLRWMQEYDSVIHQKLKTFTCPYFVRFISLYEVAYSYNQKRSPMLQFNQ</sequence>
<dbReference type="OMA" id="NAFINSC"/>
<reference evidence="1" key="1">
    <citation type="submission" date="2021-01" db="EMBL/GenBank/DDBJ databases">
        <authorList>
            <consortium name="Genoscope - CEA"/>
            <person name="William W."/>
        </authorList>
    </citation>
    <scope>NUCLEOTIDE SEQUENCE</scope>
</reference>
<evidence type="ECO:0000313" key="1">
    <source>
        <dbReference type="EMBL" id="CAD8138533.1"/>
    </source>
</evidence>
<evidence type="ECO:0000313" key="2">
    <source>
        <dbReference type="Proteomes" id="UP000683925"/>
    </source>
</evidence>
<dbReference type="EMBL" id="CAJJDP010000008">
    <property type="protein sequence ID" value="CAD8138533.1"/>
    <property type="molecule type" value="Genomic_DNA"/>
</dbReference>
<dbReference type="AlphaFoldDB" id="A0A8S1SEE9"/>
<dbReference type="OrthoDB" id="290434at2759"/>
<keyword evidence="2" id="KW-1185">Reference proteome</keyword>
<name>A0A8S1SEE9_PAROT</name>
<accession>A0A8S1SEE9</accession>
<organism evidence="1 2">
    <name type="scientific">Paramecium octaurelia</name>
    <dbReference type="NCBI Taxonomy" id="43137"/>
    <lineage>
        <taxon>Eukaryota</taxon>
        <taxon>Sar</taxon>
        <taxon>Alveolata</taxon>
        <taxon>Ciliophora</taxon>
        <taxon>Intramacronucleata</taxon>
        <taxon>Oligohymenophorea</taxon>
        <taxon>Peniculida</taxon>
        <taxon>Parameciidae</taxon>
        <taxon>Paramecium</taxon>
    </lineage>
</organism>